<evidence type="ECO:0000259" key="2">
    <source>
        <dbReference type="Pfam" id="PF06889"/>
    </source>
</evidence>
<evidence type="ECO:0000313" key="3">
    <source>
        <dbReference type="EMBL" id="GAA3743683.1"/>
    </source>
</evidence>
<dbReference type="InterPro" id="IPR009677">
    <property type="entry name" value="DUF1266"/>
</dbReference>
<keyword evidence="1" id="KW-0472">Membrane</keyword>
<comment type="caution">
    <text evidence="3">The sequence shown here is derived from an EMBL/GenBank/DDBJ whole genome shotgun (WGS) entry which is preliminary data.</text>
</comment>
<organism evidence="3 4">
    <name type="scientific">Salinactinospora qingdaonensis</name>
    <dbReference type="NCBI Taxonomy" id="702744"/>
    <lineage>
        <taxon>Bacteria</taxon>
        <taxon>Bacillati</taxon>
        <taxon>Actinomycetota</taxon>
        <taxon>Actinomycetes</taxon>
        <taxon>Streptosporangiales</taxon>
        <taxon>Nocardiopsidaceae</taxon>
        <taxon>Salinactinospora</taxon>
    </lineage>
</organism>
<accession>A0ABP7FPD3</accession>
<gene>
    <name evidence="3" type="ORF">GCM10022402_24220</name>
</gene>
<protein>
    <recommendedName>
        <fullName evidence="2">DUF1266 domain-containing protein</fullName>
    </recommendedName>
</protein>
<feature type="domain" description="DUF1266" evidence="2">
    <location>
        <begin position="123"/>
        <end position="294"/>
    </location>
</feature>
<dbReference type="Proteomes" id="UP001500908">
    <property type="component" value="Unassembled WGS sequence"/>
</dbReference>
<dbReference type="RefSeq" id="WP_344970986.1">
    <property type="nucleotide sequence ID" value="NZ_BAABDD010000009.1"/>
</dbReference>
<feature type="transmembrane region" description="Helical" evidence="1">
    <location>
        <begin position="30"/>
        <end position="53"/>
    </location>
</feature>
<evidence type="ECO:0000256" key="1">
    <source>
        <dbReference type="SAM" id="Phobius"/>
    </source>
</evidence>
<dbReference type="EMBL" id="BAABDD010000009">
    <property type="protein sequence ID" value="GAA3743683.1"/>
    <property type="molecule type" value="Genomic_DNA"/>
</dbReference>
<feature type="transmembrane region" description="Helical" evidence="1">
    <location>
        <begin position="6"/>
        <end position="23"/>
    </location>
</feature>
<keyword evidence="1" id="KW-0812">Transmembrane</keyword>
<sequence>MFTAVTGVVGGLAIVAWAVVAWASRRCRAWLMAPLAVLIVGLVVFSQPGWALLPIVALGTGSFAELVVGGREAPTLYTKVPEAPLSTERWAAAVAAPFRVALAEPWDVVVRPQLRRRYRTVFRREWGIVDRAGLLATVDRVWEELHAQPSADLVVNLQAGTAHSSDSAEGQAGSTETIQLSSDQVRRLREITDADEGSTTVVIAAYQWWKSVHLIRLACGGATLDWLSPAETQNLLRRVASDLQRRYASWRQLAEAFHGGYLLWREGSDEGDRIWTALGLLTRDPASPWNLLPWDMPLERSSHESGISSAQPR</sequence>
<keyword evidence="1" id="KW-1133">Transmembrane helix</keyword>
<reference evidence="4" key="1">
    <citation type="journal article" date="2019" name="Int. J. Syst. Evol. Microbiol.">
        <title>The Global Catalogue of Microorganisms (GCM) 10K type strain sequencing project: providing services to taxonomists for standard genome sequencing and annotation.</title>
        <authorList>
            <consortium name="The Broad Institute Genomics Platform"/>
            <consortium name="The Broad Institute Genome Sequencing Center for Infectious Disease"/>
            <person name="Wu L."/>
            <person name="Ma J."/>
        </authorList>
    </citation>
    <scope>NUCLEOTIDE SEQUENCE [LARGE SCALE GENOMIC DNA]</scope>
    <source>
        <strain evidence="4">JCM 17137</strain>
    </source>
</reference>
<name>A0ABP7FPD3_9ACTN</name>
<proteinExistence type="predicted"/>
<dbReference type="Pfam" id="PF06889">
    <property type="entry name" value="DUF1266"/>
    <property type="match status" value="1"/>
</dbReference>
<evidence type="ECO:0000313" key="4">
    <source>
        <dbReference type="Proteomes" id="UP001500908"/>
    </source>
</evidence>
<keyword evidence="4" id="KW-1185">Reference proteome</keyword>